<protein>
    <submittedName>
        <fullName evidence="1">Uncharacterized protein</fullName>
    </submittedName>
</protein>
<sequence>MNCGFCRSARDETMLIVVEPVALIGVPFESAEDDFFKEFSKNVYYTYWAEIAEVEVVAFLLLRNYMNLCVSPATWEVAGLDTEI</sequence>
<reference evidence="1 2" key="1">
    <citation type="journal article" date="2011" name="Science">
        <title>The ecoresponsive genome of Daphnia pulex.</title>
        <authorList>
            <person name="Colbourne J.K."/>
            <person name="Pfrender M.E."/>
            <person name="Gilbert D."/>
            <person name="Thomas W.K."/>
            <person name="Tucker A."/>
            <person name="Oakley T.H."/>
            <person name="Tokishita S."/>
            <person name="Aerts A."/>
            <person name="Arnold G.J."/>
            <person name="Basu M.K."/>
            <person name="Bauer D.J."/>
            <person name="Caceres C.E."/>
            <person name="Carmel L."/>
            <person name="Casola C."/>
            <person name="Choi J.H."/>
            <person name="Detter J.C."/>
            <person name="Dong Q."/>
            <person name="Dusheyko S."/>
            <person name="Eads B.D."/>
            <person name="Frohlich T."/>
            <person name="Geiler-Samerotte K.A."/>
            <person name="Gerlach D."/>
            <person name="Hatcher P."/>
            <person name="Jogdeo S."/>
            <person name="Krijgsveld J."/>
            <person name="Kriventseva E.V."/>
            <person name="Kultz D."/>
            <person name="Laforsch C."/>
            <person name="Lindquist E."/>
            <person name="Lopez J."/>
            <person name="Manak J.R."/>
            <person name="Muller J."/>
            <person name="Pangilinan J."/>
            <person name="Patwardhan R.P."/>
            <person name="Pitluck S."/>
            <person name="Pritham E.J."/>
            <person name="Rechtsteiner A."/>
            <person name="Rho M."/>
            <person name="Rogozin I.B."/>
            <person name="Sakarya O."/>
            <person name="Salamov A."/>
            <person name="Schaack S."/>
            <person name="Shapiro H."/>
            <person name="Shiga Y."/>
            <person name="Skalitzky C."/>
            <person name="Smith Z."/>
            <person name="Souvorov A."/>
            <person name="Sung W."/>
            <person name="Tang Z."/>
            <person name="Tsuchiya D."/>
            <person name="Tu H."/>
            <person name="Vos H."/>
            <person name="Wang M."/>
            <person name="Wolf Y.I."/>
            <person name="Yamagata H."/>
            <person name="Yamada T."/>
            <person name="Ye Y."/>
            <person name="Shaw J.R."/>
            <person name="Andrews J."/>
            <person name="Crease T.J."/>
            <person name="Tang H."/>
            <person name="Lucas S.M."/>
            <person name="Robertson H.M."/>
            <person name="Bork P."/>
            <person name="Koonin E.V."/>
            <person name="Zdobnov E.M."/>
            <person name="Grigoriev I.V."/>
            <person name="Lynch M."/>
            <person name="Boore J.L."/>
        </authorList>
    </citation>
    <scope>NUCLEOTIDE SEQUENCE [LARGE SCALE GENOMIC DNA]</scope>
</reference>
<dbReference type="InParanoid" id="E9GR66"/>
<dbReference type="AlphaFoldDB" id="E9GR66"/>
<evidence type="ECO:0000313" key="2">
    <source>
        <dbReference type="Proteomes" id="UP000000305"/>
    </source>
</evidence>
<evidence type="ECO:0000313" key="1">
    <source>
        <dbReference type="EMBL" id="EFX78045.1"/>
    </source>
</evidence>
<dbReference type="Proteomes" id="UP000000305">
    <property type="component" value="Unassembled WGS sequence"/>
</dbReference>
<gene>
    <name evidence="1" type="ORF">DAPPUDRAFT_305283</name>
</gene>
<dbReference type="KEGG" id="dpx:DAPPUDRAFT_305283"/>
<proteinExistence type="predicted"/>
<accession>E9GR66</accession>
<dbReference type="HOGENOM" id="CLU_2529727_0_0_1"/>
<keyword evidence="2" id="KW-1185">Reference proteome</keyword>
<name>E9GR66_DAPPU</name>
<organism evidence="1 2">
    <name type="scientific">Daphnia pulex</name>
    <name type="common">Water flea</name>
    <dbReference type="NCBI Taxonomy" id="6669"/>
    <lineage>
        <taxon>Eukaryota</taxon>
        <taxon>Metazoa</taxon>
        <taxon>Ecdysozoa</taxon>
        <taxon>Arthropoda</taxon>
        <taxon>Crustacea</taxon>
        <taxon>Branchiopoda</taxon>
        <taxon>Diplostraca</taxon>
        <taxon>Cladocera</taxon>
        <taxon>Anomopoda</taxon>
        <taxon>Daphniidae</taxon>
        <taxon>Daphnia</taxon>
    </lineage>
</organism>
<dbReference type="EMBL" id="GL732559">
    <property type="protein sequence ID" value="EFX78045.1"/>
    <property type="molecule type" value="Genomic_DNA"/>
</dbReference>